<keyword evidence="2" id="KW-1185">Reference proteome</keyword>
<name>A0A8J2IIE0_9PLEO</name>
<gene>
    <name evidence="1" type="ORF">ALTATR162_LOCUS12121</name>
</gene>
<accession>A0A8J2IIE0</accession>
<dbReference type="GeneID" id="67012470"/>
<proteinExistence type="predicted"/>
<sequence>MVFQYLDLRDMKQFRLADRECRDIATPLCFETVTFDISEASIGNLVNVASTEYLARHARTLILQRRRRMRQFSDYDNWERAISLPDDPNITLSPFNDGDDEEDTHYDIMSYHDWSQCTDAERRSLYHRYETDRVAANDNVQSLSRTLCFRRVGCTYSEQVQSVIGSSPMGEECIIRRLDETLAKFTQLTSFKHRPTILLRDRWVTHWQRLRFDPFDFYSDSYEEDCQEDDDMEALHLSCALRAIGWAKQYLTKLNSMVFHVEGPAFWGPRRLRRLWQGEGHGEVRRLRQLYEDAMQAEEHMEPIPQDLTRDDEYVRQLVIMENALGELTHLDCSICEDEDDGGLFMAARFFFEFLCCGQNLKRVRLTFGWLVDGLLQSDHWRHTNGDGPKELLTLLTNCKPWPKIEELKLEIATDETTLLRFLQSLSLTLHHLTLSTVTLAPSQGTWDSALPAIATSLTNLRRLNLAMLCDFPQHGQQRLLFNPEAETWAGKSACYNDYKERVIGHLLHAKKLHQLEPELFMEEHMQSHKHA</sequence>
<protein>
    <submittedName>
        <fullName evidence="1">Uncharacterized protein</fullName>
    </submittedName>
</protein>
<organism evidence="1 2">
    <name type="scientific">Alternaria atra</name>
    <dbReference type="NCBI Taxonomy" id="119953"/>
    <lineage>
        <taxon>Eukaryota</taxon>
        <taxon>Fungi</taxon>
        <taxon>Dikarya</taxon>
        <taxon>Ascomycota</taxon>
        <taxon>Pezizomycotina</taxon>
        <taxon>Dothideomycetes</taxon>
        <taxon>Pleosporomycetidae</taxon>
        <taxon>Pleosporales</taxon>
        <taxon>Pleosporineae</taxon>
        <taxon>Pleosporaceae</taxon>
        <taxon>Alternaria</taxon>
        <taxon>Alternaria sect. Ulocladioides</taxon>
    </lineage>
</organism>
<comment type="caution">
    <text evidence="1">The sequence shown here is derived from an EMBL/GenBank/DDBJ whole genome shotgun (WGS) entry which is preliminary data.</text>
</comment>
<dbReference type="EMBL" id="CAJRGZ010000038">
    <property type="protein sequence ID" value="CAG5190069.1"/>
    <property type="molecule type" value="Genomic_DNA"/>
</dbReference>
<dbReference type="RefSeq" id="XP_043175702.1">
    <property type="nucleotide sequence ID" value="XM_043319767.1"/>
</dbReference>
<evidence type="ECO:0000313" key="1">
    <source>
        <dbReference type="EMBL" id="CAG5190069.1"/>
    </source>
</evidence>
<evidence type="ECO:0000313" key="2">
    <source>
        <dbReference type="Proteomes" id="UP000676310"/>
    </source>
</evidence>
<dbReference type="Proteomes" id="UP000676310">
    <property type="component" value="Unassembled WGS sequence"/>
</dbReference>
<dbReference type="OrthoDB" id="3739674at2759"/>
<reference evidence="1" key="1">
    <citation type="submission" date="2021-05" db="EMBL/GenBank/DDBJ databases">
        <authorList>
            <person name="Stam R."/>
        </authorList>
    </citation>
    <scope>NUCLEOTIDE SEQUENCE</scope>
    <source>
        <strain evidence="1">CS162</strain>
    </source>
</reference>
<dbReference type="AlphaFoldDB" id="A0A8J2IIE0"/>